<evidence type="ECO:0000313" key="2">
    <source>
        <dbReference type="Proteomes" id="UP001374584"/>
    </source>
</evidence>
<evidence type="ECO:0000313" key="1">
    <source>
        <dbReference type="EMBL" id="KAK7377836.1"/>
    </source>
</evidence>
<accession>A0AAN9NRD8</accession>
<organism evidence="1 2">
    <name type="scientific">Phaseolus coccineus</name>
    <name type="common">Scarlet runner bean</name>
    <name type="synonym">Phaseolus multiflorus</name>
    <dbReference type="NCBI Taxonomy" id="3886"/>
    <lineage>
        <taxon>Eukaryota</taxon>
        <taxon>Viridiplantae</taxon>
        <taxon>Streptophyta</taxon>
        <taxon>Embryophyta</taxon>
        <taxon>Tracheophyta</taxon>
        <taxon>Spermatophyta</taxon>
        <taxon>Magnoliopsida</taxon>
        <taxon>eudicotyledons</taxon>
        <taxon>Gunneridae</taxon>
        <taxon>Pentapetalae</taxon>
        <taxon>rosids</taxon>
        <taxon>fabids</taxon>
        <taxon>Fabales</taxon>
        <taxon>Fabaceae</taxon>
        <taxon>Papilionoideae</taxon>
        <taxon>50 kb inversion clade</taxon>
        <taxon>NPAAA clade</taxon>
        <taxon>indigoferoid/millettioid clade</taxon>
        <taxon>Phaseoleae</taxon>
        <taxon>Phaseolus</taxon>
    </lineage>
</organism>
<comment type="caution">
    <text evidence="1">The sequence shown here is derived from an EMBL/GenBank/DDBJ whole genome shotgun (WGS) entry which is preliminary data.</text>
</comment>
<name>A0AAN9NRD8_PHACN</name>
<dbReference type="AlphaFoldDB" id="A0AAN9NRD8"/>
<reference evidence="1 2" key="1">
    <citation type="submission" date="2024-01" db="EMBL/GenBank/DDBJ databases">
        <title>The genomes of 5 underutilized Papilionoideae crops provide insights into root nodulation and disease resistanc.</title>
        <authorList>
            <person name="Jiang F."/>
        </authorList>
    </citation>
    <scope>NUCLEOTIDE SEQUENCE [LARGE SCALE GENOMIC DNA]</scope>
    <source>
        <strain evidence="1">JINMINGXINNONG_FW02</strain>
        <tissue evidence="1">Leaves</tissue>
    </source>
</reference>
<proteinExistence type="predicted"/>
<gene>
    <name evidence="1" type="ORF">VNO80_03269</name>
</gene>
<sequence length="124" mass="14299">MTHNPVAVIFKPSALCRLVPLRCALSHHAWLCVCRAWLCVCCAWLCVGPLRLPPHCNRTHTAPPLRCLCRCCLRRYLRLCCLCHCLRLYCLRLWWTSLPLSLSPRLAALMLRSLVPFFPAKLVF</sequence>
<dbReference type="Proteomes" id="UP001374584">
    <property type="component" value="Unassembled WGS sequence"/>
</dbReference>
<dbReference type="EMBL" id="JAYMYR010000002">
    <property type="protein sequence ID" value="KAK7377836.1"/>
    <property type="molecule type" value="Genomic_DNA"/>
</dbReference>
<protein>
    <submittedName>
        <fullName evidence="1">Uncharacterized protein</fullName>
    </submittedName>
</protein>
<keyword evidence="2" id="KW-1185">Reference proteome</keyword>